<proteinExistence type="predicted"/>
<dbReference type="PANTHER" id="PTHR31642">
    <property type="entry name" value="TRICHOTHECENE 3-O-ACETYLTRANSFERASE"/>
    <property type="match status" value="1"/>
</dbReference>
<evidence type="ECO:0000256" key="1">
    <source>
        <dbReference type="ARBA" id="ARBA00022679"/>
    </source>
</evidence>
<evidence type="ECO:0000313" key="2">
    <source>
        <dbReference type="EMBL" id="KAJ2782042.1"/>
    </source>
</evidence>
<gene>
    <name evidence="2" type="ORF">H4R18_002504</name>
</gene>
<accession>A0A9W8HGI0</accession>
<dbReference type="EMBL" id="JANBUL010000084">
    <property type="protein sequence ID" value="KAJ2782042.1"/>
    <property type="molecule type" value="Genomic_DNA"/>
</dbReference>
<name>A0A9W8HGI0_9FUNG</name>
<dbReference type="OrthoDB" id="5559111at2759"/>
<dbReference type="Proteomes" id="UP001140217">
    <property type="component" value="Unassembled WGS sequence"/>
</dbReference>
<keyword evidence="3" id="KW-1185">Reference proteome</keyword>
<dbReference type="Pfam" id="PF02458">
    <property type="entry name" value="Transferase"/>
    <property type="match status" value="1"/>
</dbReference>
<keyword evidence="1" id="KW-0808">Transferase</keyword>
<evidence type="ECO:0000313" key="3">
    <source>
        <dbReference type="Proteomes" id="UP001140217"/>
    </source>
</evidence>
<reference evidence="2" key="1">
    <citation type="submission" date="2022-07" db="EMBL/GenBank/DDBJ databases">
        <title>Phylogenomic reconstructions and comparative analyses of Kickxellomycotina fungi.</title>
        <authorList>
            <person name="Reynolds N.K."/>
            <person name="Stajich J.E."/>
            <person name="Barry K."/>
            <person name="Grigoriev I.V."/>
            <person name="Crous P."/>
            <person name="Smith M.E."/>
        </authorList>
    </citation>
    <scope>NUCLEOTIDE SEQUENCE</scope>
    <source>
        <strain evidence="2">NBRC 105414</strain>
    </source>
</reference>
<dbReference type="InterPro" id="IPR050317">
    <property type="entry name" value="Plant_Fungal_Acyltransferase"/>
</dbReference>
<dbReference type="SUPFAM" id="SSF52777">
    <property type="entry name" value="CoA-dependent acyltransferases"/>
    <property type="match status" value="2"/>
</dbReference>
<dbReference type="AlphaFoldDB" id="A0A9W8HGI0"/>
<organism evidence="2 3">
    <name type="scientific">Coemansia javaensis</name>
    <dbReference type="NCBI Taxonomy" id="2761396"/>
    <lineage>
        <taxon>Eukaryota</taxon>
        <taxon>Fungi</taxon>
        <taxon>Fungi incertae sedis</taxon>
        <taxon>Zoopagomycota</taxon>
        <taxon>Kickxellomycotina</taxon>
        <taxon>Kickxellomycetes</taxon>
        <taxon>Kickxellales</taxon>
        <taxon>Kickxellaceae</taxon>
        <taxon>Coemansia</taxon>
    </lineage>
</organism>
<dbReference type="Gene3D" id="3.30.559.10">
    <property type="entry name" value="Chloramphenicol acetyltransferase-like domain"/>
    <property type="match status" value="2"/>
</dbReference>
<sequence>MTAAADSPLRLLRGESAFRAYIGFLWFFARPPLAPAEAAAAVQRGVDAVAEQTPALAGVLREDAQGLCVDYAAPAPVRVEQRAVGRTLAELAAASFDQARFPDVFAAVPGVTAAVDGLPVLLVQTVALSCGALCVVVACHHSVADGAATAMVARRISDAIAASPPPPEPMWCDRRAIVQELEQHEPVLLQCFTDINRDARARRGSVQNLAVSGRLHMGQIRFARAALDALRALPGAAGCSTNSLVMAALWRAWARVLVAHGSQGTVSYSGGPVDMRSRFAQPAAQHYLGNLIQPLPMAAPLDEVLHGTLPALAALVRQRFQDASLAGMRAQMAATLEGDVFIDLAATDTPVLAITNITNLALTDTTFGLGARPVAVHLRTLDAPYIVFAISDGGGGILANTVLPQSLFDGLGADPELSQYAQIV</sequence>
<dbReference type="PANTHER" id="PTHR31642:SF310">
    <property type="entry name" value="FATTY ALCOHOL:CAFFEOYL-COA ACYLTRANSFERASE"/>
    <property type="match status" value="1"/>
</dbReference>
<dbReference type="GO" id="GO:0016747">
    <property type="term" value="F:acyltransferase activity, transferring groups other than amino-acyl groups"/>
    <property type="evidence" value="ECO:0007669"/>
    <property type="project" value="TreeGrafter"/>
</dbReference>
<dbReference type="InterPro" id="IPR023213">
    <property type="entry name" value="CAT-like_dom_sf"/>
</dbReference>
<protein>
    <submittedName>
        <fullName evidence="2">Uncharacterized protein</fullName>
    </submittedName>
</protein>
<comment type="caution">
    <text evidence="2">The sequence shown here is derived from an EMBL/GenBank/DDBJ whole genome shotgun (WGS) entry which is preliminary data.</text>
</comment>